<dbReference type="AlphaFoldDB" id="A0AAD6H942"/>
<evidence type="ECO:0000313" key="2">
    <source>
        <dbReference type="Proteomes" id="UP001213799"/>
    </source>
</evidence>
<dbReference type="RefSeq" id="XP_056759109.1">
    <property type="nucleotide sequence ID" value="XM_056894114.1"/>
</dbReference>
<evidence type="ECO:0000313" key="1">
    <source>
        <dbReference type="EMBL" id="KAJ5617942.1"/>
    </source>
</evidence>
<sequence length="66" mass="7243">MAVDSRHHPYVLVHQNDSYVSIVPMHCAALKSQCAHLADRLRDNLGTDALVAVAKLIDQIVANSCF</sequence>
<keyword evidence="2" id="KW-1185">Reference proteome</keyword>
<gene>
    <name evidence="1" type="ORF">N7537_003056</name>
</gene>
<dbReference type="EMBL" id="JAQJAE010000001">
    <property type="protein sequence ID" value="KAJ5617942.1"/>
    <property type="molecule type" value="Genomic_DNA"/>
</dbReference>
<reference evidence="1" key="1">
    <citation type="journal article" date="2023" name="IMA Fungus">
        <title>Comparative genomic study of the Penicillium genus elucidates a diverse pangenome and 15 lateral gene transfer events.</title>
        <authorList>
            <person name="Petersen C."/>
            <person name="Sorensen T."/>
            <person name="Nielsen M.R."/>
            <person name="Sondergaard T.E."/>
            <person name="Sorensen J.L."/>
            <person name="Fitzpatrick D.A."/>
            <person name="Frisvad J.C."/>
            <person name="Nielsen K.L."/>
        </authorList>
    </citation>
    <scope>NUCLEOTIDE SEQUENCE</scope>
    <source>
        <strain evidence="1">IBT 12815</strain>
    </source>
</reference>
<dbReference type="Proteomes" id="UP001213799">
    <property type="component" value="Unassembled WGS sequence"/>
</dbReference>
<reference evidence="1" key="2">
    <citation type="submission" date="2023-01" db="EMBL/GenBank/DDBJ databases">
        <authorList>
            <person name="Petersen C."/>
        </authorList>
    </citation>
    <scope>NUCLEOTIDE SEQUENCE</scope>
    <source>
        <strain evidence="1">IBT 12815</strain>
    </source>
</reference>
<dbReference type="GeneID" id="81584356"/>
<proteinExistence type="predicted"/>
<name>A0AAD6H942_9EURO</name>
<accession>A0AAD6H942</accession>
<organism evidence="1 2">
    <name type="scientific">Penicillium hordei</name>
    <dbReference type="NCBI Taxonomy" id="40994"/>
    <lineage>
        <taxon>Eukaryota</taxon>
        <taxon>Fungi</taxon>
        <taxon>Dikarya</taxon>
        <taxon>Ascomycota</taxon>
        <taxon>Pezizomycotina</taxon>
        <taxon>Eurotiomycetes</taxon>
        <taxon>Eurotiomycetidae</taxon>
        <taxon>Eurotiales</taxon>
        <taxon>Aspergillaceae</taxon>
        <taxon>Penicillium</taxon>
    </lineage>
</organism>
<comment type="caution">
    <text evidence="1">The sequence shown here is derived from an EMBL/GenBank/DDBJ whole genome shotgun (WGS) entry which is preliminary data.</text>
</comment>
<protein>
    <submittedName>
        <fullName evidence="1">Uncharacterized protein</fullName>
    </submittedName>
</protein>